<sequence>GRSEAALRVALAHSGALVGSARATSAFLRAHGVIEVDDLCDMVETLEILGRQRWPKGRRIGAISESGGEAELLADHAHANGLVVEDLPRELAQGLEREFPNFVKPGNPLDAWAVDEADKVFPRSLEMLAASGAFDVLVAQVDLTQYRSNRDQSW</sequence>
<evidence type="ECO:0000256" key="2">
    <source>
        <dbReference type="ARBA" id="ARBA00022741"/>
    </source>
</evidence>
<organism evidence="5">
    <name type="scientific">mine drainage metagenome</name>
    <dbReference type="NCBI Taxonomy" id="410659"/>
    <lineage>
        <taxon>unclassified sequences</taxon>
        <taxon>metagenomes</taxon>
        <taxon>ecological metagenomes</taxon>
    </lineage>
</organism>
<dbReference type="Pfam" id="PF13607">
    <property type="entry name" value="Succ_CoA_lig"/>
    <property type="match status" value="1"/>
</dbReference>
<dbReference type="GO" id="GO:0005524">
    <property type="term" value="F:ATP binding"/>
    <property type="evidence" value="ECO:0007669"/>
    <property type="project" value="UniProtKB-KW"/>
</dbReference>
<dbReference type="Gene3D" id="3.40.50.261">
    <property type="entry name" value="Succinyl-CoA synthetase domains"/>
    <property type="match status" value="2"/>
</dbReference>
<keyword evidence="1" id="KW-0436">Ligase</keyword>
<dbReference type="PANTHER" id="PTHR43334">
    <property type="entry name" value="ACETATE--COA LIGASE [ADP-FORMING]"/>
    <property type="match status" value="1"/>
</dbReference>
<keyword evidence="2" id="KW-0547">Nucleotide-binding</keyword>
<dbReference type="AlphaFoldDB" id="T1BA40"/>
<feature type="domain" description="Succinyl-CoA synthetase-like flavodoxin" evidence="4">
    <location>
        <begin position="1"/>
        <end position="49"/>
    </location>
</feature>
<dbReference type="InterPro" id="IPR016102">
    <property type="entry name" value="Succinyl-CoA_synth-like"/>
</dbReference>
<evidence type="ECO:0000259" key="4">
    <source>
        <dbReference type="Pfam" id="PF13607"/>
    </source>
</evidence>
<comment type="caution">
    <text evidence="5">The sequence shown here is derived from an EMBL/GenBank/DDBJ whole genome shotgun (WGS) entry which is preliminary data.</text>
</comment>
<dbReference type="InterPro" id="IPR051538">
    <property type="entry name" value="Acyl-CoA_Synth/Transferase"/>
</dbReference>
<evidence type="ECO:0000256" key="1">
    <source>
        <dbReference type="ARBA" id="ARBA00022598"/>
    </source>
</evidence>
<gene>
    <name evidence="5" type="ORF">B2A_07047</name>
</gene>
<dbReference type="GO" id="GO:0016874">
    <property type="term" value="F:ligase activity"/>
    <property type="evidence" value="ECO:0007669"/>
    <property type="project" value="UniProtKB-KW"/>
</dbReference>
<reference evidence="5" key="2">
    <citation type="journal article" date="2014" name="ISME J.">
        <title>Microbial stratification in low pH oxic and suboxic macroscopic growths along an acid mine drainage.</title>
        <authorList>
            <person name="Mendez-Garcia C."/>
            <person name="Mesa V."/>
            <person name="Sprenger R.R."/>
            <person name="Richter M."/>
            <person name="Diez M.S."/>
            <person name="Solano J."/>
            <person name="Bargiela R."/>
            <person name="Golyshina O.V."/>
            <person name="Manteca A."/>
            <person name="Ramos J.L."/>
            <person name="Gallego J.R."/>
            <person name="Llorente I."/>
            <person name="Martins Dos Santos V.A."/>
            <person name="Jensen O.N."/>
            <person name="Pelaez A.I."/>
            <person name="Sanchez J."/>
            <person name="Ferrer M."/>
        </authorList>
    </citation>
    <scope>NUCLEOTIDE SEQUENCE</scope>
</reference>
<evidence type="ECO:0000256" key="3">
    <source>
        <dbReference type="ARBA" id="ARBA00022840"/>
    </source>
</evidence>
<dbReference type="PANTHER" id="PTHR43334:SF1">
    <property type="entry name" value="3-HYDROXYPROPIONATE--COA LIGASE [ADP-FORMING]"/>
    <property type="match status" value="1"/>
</dbReference>
<dbReference type="EMBL" id="AUZZ01005039">
    <property type="protein sequence ID" value="EQD51100.1"/>
    <property type="molecule type" value="Genomic_DNA"/>
</dbReference>
<protein>
    <submittedName>
        <fullName evidence="5">CoA-binding domain-containing protein</fullName>
    </submittedName>
</protein>
<reference evidence="5" key="1">
    <citation type="submission" date="2013-08" db="EMBL/GenBank/DDBJ databases">
        <authorList>
            <person name="Mendez C."/>
            <person name="Richter M."/>
            <person name="Ferrer M."/>
            <person name="Sanchez J."/>
        </authorList>
    </citation>
    <scope>NUCLEOTIDE SEQUENCE</scope>
</reference>
<dbReference type="InterPro" id="IPR032875">
    <property type="entry name" value="Succ_CoA_lig_flav_dom"/>
</dbReference>
<accession>T1BA40</accession>
<feature type="non-terminal residue" evidence="5">
    <location>
        <position position="1"/>
    </location>
</feature>
<evidence type="ECO:0000313" key="5">
    <source>
        <dbReference type="EMBL" id="EQD51100.1"/>
    </source>
</evidence>
<proteinExistence type="predicted"/>
<keyword evidence="3" id="KW-0067">ATP-binding</keyword>
<dbReference type="SUPFAM" id="SSF52210">
    <property type="entry name" value="Succinyl-CoA synthetase domains"/>
    <property type="match status" value="2"/>
</dbReference>
<name>T1BA40_9ZZZZ</name>
<feature type="non-terminal residue" evidence="5">
    <location>
        <position position="154"/>
    </location>
</feature>